<dbReference type="EMBL" id="JASDDK010000003">
    <property type="protein sequence ID" value="MDN3493210.1"/>
    <property type="molecule type" value="Genomic_DNA"/>
</dbReference>
<reference evidence="1 2" key="1">
    <citation type="journal article" date="2023" name="Int. J. Syst. Evol. Microbiol.">
        <title>Winogradskyella bathintestinalis sp. nov., isolated from the intestine of the deep-sea loosejaw dragonfish, Malacosteus niger.</title>
        <authorList>
            <person name="Uniacke-Lowe S."/>
            <person name="Johnson C.N."/>
            <person name="Stanton C."/>
            <person name="Hill C."/>
            <person name="Ross P."/>
        </authorList>
    </citation>
    <scope>NUCLEOTIDE SEQUENCE [LARGE SCALE GENOMIC DNA]</scope>
    <source>
        <strain evidence="1 2">APC 3343</strain>
    </source>
</reference>
<sequence>MVVKNIALLIFVVFGVTDVGTTANCTCSYNYKKAYKNFDTVFSAHVLSVTNSNIKNYNQEAKLELIKVYKGEPKTIIKTEFGGCSTPLLLENKE</sequence>
<comment type="caution">
    <text evidence="1">The sequence shown here is derived from an EMBL/GenBank/DDBJ whole genome shotgun (WGS) entry which is preliminary data.</text>
</comment>
<gene>
    <name evidence="1" type="ORF">QMA06_10770</name>
</gene>
<dbReference type="Proteomes" id="UP001231197">
    <property type="component" value="Unassembled WGS sequence"/>
</dbReference>
<keyword evidence="2" id="KW-1185">Reference proteome</keyword>
<accession>A0ABT7ZW44</accession>
<evidence type="ECO:0000313" key="2">
    <source>
        <dbReference type="Proteomes" id="UP001231197"/>
    </source>
</evidence>
<name>A0ABT7ZW44_9FLAO</name>
<dbReference type="RefSeq" id="WP_290206861.1">
    <property type="nucleotide sequence ID" value="NZ_JASDDK010000003.1"/>
</dbReference>
<protein>
    <submittedName>
        <fullName evidence="1">Uncharacterized protein</fullName>
    </submittedName>
</protein>
<evidence type="ECO:0000313" key="1">
    <source>
        <dbReference type="EMBL" id="MDN3493210.1"/>
    </source>
</evidence>
<organism evidence="1 2">
    <name type="scientific">Winogradskyella bathintestinalis</name>
    <dbReference type="NCBI Taxonomy" id="3035208"/>
    <lineage>
        <taxon>Bacteria</taxon>
        <taxon>Pseudomonadati</taxon>
        <taxon>Bacteroidota</taxon>
        <taxon>Flavobacteriia</taxon>
        <taxon>Flavobacteriales</taxon>
        <taxon>Flavobacteriaceae</taxon>
        <taxon>Winogradskyella</taxon>
    </lineage>
</organism>
<proteinExistence type="predicted"/>